<sequence>MKFLFALVIVVSAISIGSSAINKDLAAKIMAVSQQCKEEYKVDDETFSKFMNFEKAPESEDGMCMVACYVKNMGYFHDGKFDMDVIKEGNRQKWDDNATVQLANEIAKDCIEKFGADDNECHLAGRVLKCVFDNGYKGELPKPQRT</sequence>
<dbReference type="Pfam" id="PF01395">
    <property type="entry name" value="PBP_GOBP"/>
    <property type="match status" value="1"/>
</dbReference>
<dbReference type="InterPro" id="IPR006170">
    <property type="entry name" value="PBP/GOBP"/>
</dbReference>
<dbReference type="KEGG" id="clec:106665193"/>
<dbReference type="GO" id="GO:0005615">
    <property type="term" value="C:extracellular space"/>
    <property type="evidence" value="ECO:0007669"/>
    <property type="project" value="TreeGrafter"/>
</dbReference>
<evidence type="ECO:0000256" key="2">
    <source>
        <dbReference type="SAM" id="SignalP"/>
    </source>
</evidence>
<dbReference type="Proteomes" id="UP000494040">
    <property type="component" value="Unassembled WGS sequence"/>
</dbReference>
<name>A0A8I6RIP6_CIMLE</name>
<dbReference type="SMART" id="SM00708">
    <property type="entry name" value="PhBP"/>
    <property type="match status" value="1"/>
</dbReference>
<dbReference type="RefSeq" id="XP_014246938.1">
    <property type="nucleotide sequence ID" value="XM_014391452.2"/>
</dbReference>
<dbReference type="GO" id="GO:0007608">
    <property type="term" value="P:sensory perception of smell"/>
    <property type="evidence" value="ECO:0007669"/>
    <property type="project" value="TreeGrafter"/>
</dbReference>
<dbReference type="InterPro" id="IPR036728">
    <property type="entry name" value="PBP_GOBP_sf"/>
</dbReference>
<dbReference type="Gene3D" id="1.10.238.20">
    <property type="entry name" value="Pheromone/general odorant binding protein domain"/>
    <property type="match status" value="1"/>
</dbReference>
<dbReference type="CDD" id="cd23992">
    <property type="entry name" value="PBP_GOBP"/>
    <property type="match status" value="1"/>
</dbReference>
<dbReference type="CTD" id="170878"/>
<organism evidence="3 4">
    <name type="scientific">Cimex lectularius</name>
    <name type="common">Bed bug</name>
    <name type="synonym">Acanthia lectularia</name>
    <dbReference type="NCBI Taxonomy" id="79782"/>
    <lineage>
        <taxon>Eukaryota</taxon>
        <taxon>Metazoa</taxon>
        <taxon>Ecdysozoa</taxon>
        <taxon>Arthropoda</taxon>
        <taxon>Hexapoda</taxon>
        <taxon>Insecta</taxon>
        <taxon>Pterygota</taxon>
        <taxon>Neoptera</taxon>
        <taxon>Paraneoptera</taxon>
        <taxon>Hemiptera</taxon>
        <taxon>Heteroptera</taxon>
        <taxon>Panheteroptera</taxon>
        <taxon>Cimicomorpha</taxon>
        <taxon>Cimicidae</taxon>
        <taxon>Cimex</taxon>
    </lineage>
</organism>
<accession>A0A8I6RIP6</accession>
<dbReference type="GeneID" id="106665193"/>
<reference evidence="3" key="1">
    <citation type="submission" date="2022-01" db="UniProtKB">
        <authorList>
            <consortium name="EnsemblMetazoa"/>
        </authorList>
    </citation>
    <scope>IDENTIFICATION</scope>
</reference>
<dbReference type="SUPFAM" id="SSF47565">
    <property type="entry name" value="Insect pheromone/odorant-binding proteins"/>
    <property type="match status" value="1"/>
</dbReference>
<dbReference type="GO" id="GO:0005549">
    <property type="term" value="F:odorant binding"/>
    <property type="evidence" value="ECO:0007669"/>
    <property type="project" value="InterPro"/>
</dbReference>
<evidence type="ECO:0000313" key="4">
    <source>
        <dbReference type="Proteomes" id="UP000494040"/>
    </source>
</evidence>
<dbReference type="OrthoDB" id="6595846at2759"/>
<keyword evidence="4" id="KW-1185">Reference proteome</keyword>
<evidence type="ECO:0008006" key="5">
    <source>
        <dbReference type="Google" id="ProtNLM"/>
    </source>
</evidence>
<feature type="chain" id="PRO_5035272017" description="Odorant binding protein" evidence="2">
    <location>
        <begin position="21"/>
        <end position="146"/>
    </location>
</feature>
<dbReference type="PANTHER" id="PTHR11857">
    <property type="entry name" value="ODORANT BINDING PROTEIN-RELATED"/>
    <property type="match status" value="1"/>
</dbReference>
<dbReference type="AlphaFoldDB" id="A0A8I6RIP6"/>
<proteinExistence type="predicted"/>
<evidence type="ECO:0000256" key="1">
    <source>
        <dbReference type="ARBA" id="ARBA00022729"/>
    </source>
</evidence>
<keyword evidence="1 2" id="KW-0732">Signal</keyword>
<protein>
    <recommendedName>
        <fullName evidence="5">Odorant binding protein</fullName>
    </recommendedName>
</protein>
<dbReference type="EnsemblMetazoa" id="XM_014391452.2">
    <property type="protein sequence ID" value="XP_014246938.1"/>
    <property type="gene ID" value="LOC106665193"/>
</dbReference>
<evidence type="ECO:0000313" key="3">
    <source>
        <dbReference type="EnsemblMetazoa" id="XP_014246938.1"/>
    </source>
</evidence>
<feature type="signal peptide" evidence="2">
    <location>
        <begin position="1"/>
        <end position="20"/>
    </location>
</feature>